<evidence type="ECO:0000256" key="1">
    <source>
        <dbReference type="SAM" id="Phobius"/>
    </source>
</evidence>
<proteinExistence type="predicted"/>
<dbReference type="RefSeq" id="WP_131997336.1">
    <property type="nucleotide sequence ID" value="NZ_SMGK01000004.1"/>
</dbReference>
<sequence>MPWWNGIGSTHNFWVGAAALWVFSAAVSAMNAPNMQSSQFYGWLYRFTHLLAANLDKFFGPRITD</sequence>
<organism evidence="2 3">
    <name type="scientific">Acidipila rosea</name>
    <dbReference type="NCBI Taxonomy" id="768535"/>
    <lineage>
        <taxon>Bacteria</taxon>
        <taxon>Pseudomonadati</taxon>
        <taxon>Acidobacteriota</taxon>
        <taxon>Terriglobia</taxon>
        <taxon>Terriglobales</taxon>
        <taxon>Acidobacteriaceae</taxon>
        <taxon>Acidipila</taxon>
    </lineage>
</organism>
<reference evidence="2 3" key="1">
    <citation type="submission" date="2019-03" db="EMBL/GenBank/DDBJ databases">
        <title>Genomic Encyclopedia of Type Strains, Phase IV (KMG-IV): sequencing the most valuable type-strain genomes for metagenomic binning, comparative biology and taxonomic classification.</title>
        <authorList>
            <person name="Goeker M."/>
        </authorList>
    </citation>
    <scope>NUCLEOTIDE SEQUENCE [LARGE SCALE GENOMIC DNA]</scope>
    <source>
        <strain evidence="2 3">DSM 103428</strain>
    </source>
</reference>
<evidence type="ECO:0000313" key="2">
    <source>
        <dbReference type="EMBL" id="TCK71975.1"/>
    </source>
</evidence>
<feature type="transmembrane region" description="Helical" evidence="1">
    <location>
        <begin position="12"/>
        <end position="32"/>
    </location>
</feature>
<dbReference type="AlphaFoldDB" id="A0A4R1L1Y1"/>
<gene>
    <name evidence="2" type="ORF">C7378_2599</name>
</gene>
<accession>A0A4R1L1Y1</accession>
<evidence type="ECO:0000313" key="3">
    <source>
        <dbReference type="Proteomes" id="UP000295210"/>
    </source>
</evidence>
<keyword evidence="3" id="KW-1185">Reference proteome</keyword>
<dbReference type="EMBL" id="SMGK01000004">
    <property type="protein sequence ID" value="TCK71975.1"/>
    <property type="molecule type" value="Genomic_DNA"/>
</dbReference>
<name>A0A4R1L1Y1_9BACT</name>
<keyword evidence="1" id="KW-0812">Transmembrane</keyword>
<keyword evidence="1" id="KW-0472">Membrane</keyword>
<dbReference type="OrthoDB" id="9955595at2"/>
<keyword evidence="1" id="KW-1133">Transmembrane helix</keyword>
<comment type="caution">
    <text evidence="2">The sequence shown here is derived from an EMBL/GenBank/DDBJ whole genome shotgun (WGS) entry which is preliminary data.</text>
</comment>
<protein>
    <submittedName>
        <fullName evidence="2">Uncharacterized protein</fullName>
    </submittedName>
</protein>
<dbReference type="Proteomes" id="UP000295210">
    <property type="component" value="Unassembled WGS sequence"/>
</dbReference>